<dbReference type="OrthoDB" id="414418at2759"/>
<name>A0A0M3J729_ANISI</name>
<evidence type="ECO:0000313" key="1">
    <source>
        <dbReference type="EMBL" id="VDK21344.1"/>
    </source>
</evidence>
<keyword evidence="2" id="KW-1185">Reference proteome</keyword>
<protein>
    <submittedName>
        <fullName evidence="3">Histidine phosphatase family protein</fullName>
    </submittedName>
</protein>
<reference evidence="3" key="1">
    <citation type="submission" date="2017-02" db="UniProtKB">
        <authorList>
            <consortium name="WormBaseParasite"/>
        </authorList>
    </citation>
    <scope>IDENTIFICATION</scope>
</reference>
<evidence type="ECO:0000313" key="2">
    <source>
        <dbReference type="Proteomes" id="UP000267096"/>
    </source>
</evidence>
<dbReference type="Proteomes" id="UP000267096">
    <property type="component" value="Unassembled WGS sequence"/>
</dbReference>
<dbReference type="EMBL" id="UYRR01004818">
    <property type="protein sequence ID" value="VDK21344.1"/>
    <property type="molecule type" value="Genomic_DNA"/>
</dbReference>
<dbReference type="AlphaFoldDB" id="A0A0M3J729"/>
<accession>A0A0M3J729</accession>
<sequence length="67" mass="7887">MEPQRCRRPLLGQGYLPSTIWVVRHAEREDNVNKTWRQSSYVRRGLAKDNSPLSMRGRRAFLDVIFA</sequence>
<organism evidence="3">
    <name type="scientific">Anisakis simplex</name>
    <name type="common">Herring worm</name>
    <dbReference type="NCBI Taxonomy" id="6269"/>
    <lineage>
        <taxon>Eukaryota</taxon>
        <taxon>Metazoa</taxon>
        <taxon>Ecdysozoa</taxon>
        <taxon>Nematoda</taxon>
        <taxon>Chromadorea</taxon>
        <taxon>Rhabditida</taxon>
        <taxon>Spirurina</taxon>
        <taxon>Ascaridomorpha</taxon>
        <taxon>Ascaridoidea</taxon>
        <taxon>Anisakidae</taxon>
        <taxon>Anisakis</taxon>
        <taxon>Anisakis simplex complex</taxon>
    </lineage>
</organism>
<reference evidence="1 2" key="2">
    <citation type="submission" date="2018-11" db="EMBL/GenBank/DDBJ databases">
        <authorList>
            <consortium name="Pathogen Informatics"/>
        </authorList>
    </citation>
    <scope>NUCLEOTIDE SEQUENCE [LARGE SCALE GENOMIC DNA]</scope>
</reference>
<dbReference type="InterPro" id="IPR029033">
    <property type="entry name" value="His_PPase_superfam"/>
</dbReference>
<dbReference type="GO" id="GO:0016791">
    <property type="term" value="F:phosphatase activity"/>
    <property type="evidence" value="ECO:0007669"/>
    <property type="project" value="UniProtKB-ARBA"/>
</dbReference>
<proteinExistence type="predicted"/>
<dbReference type="Gene3D" id="3.40.50.1240">
    <property type="entry name" value="Phosphoglycerate mutase-like"/>
    <property type="match status" value="1"/>
</dbReference>
<evidence type="ECO:0000313" key="3">
    <source>
        <dbReference type="WBParaSite" id="ASIM_0000337101-mRNA-1"/>
    </source>
</evidence>
<gene>
    <name evidence="1" type="ORF">ASIM_LOCUS3212</name>
</gene>
<dbReference type="WBParaSite" id="ASIM_0000337101-mRNA-1">
    <property type="protein sequence ID" value="ASIM_0000337101-mRNA-1"/>
    <property type="gene ID" value="ASIM_0000337101"/>
</dbReference>